<dbReference type="OrthoDB" id="10057281at2759"/>
<evidence type="ECO:0000313" key="1">
    <source>
        <dbReference type="EMBL" id="OMJ94655.1"/>
    </source>
</evidence>
<evidence type="ECO:0000313" key="2">
    <source>
        <dbReference type="Proteomes" id="UP000187209"/>
    </source>
</evidence>
<name>A0A1R2D087_9CILI</name>
<keyword evidence="2" id="KW-1185">Reference proteome</keyword>
<sequence length="218" mass="25019">MASIAFKERFKSKSSLISHDGSLIISPDLHISKPLRHQVHTPIIKSSSKSILSFDELSKTPQPTRSYRHKLFYNSPSIHTNKSVKSKHARRIKSNSIIPLESKELDIKKSSSNTPIKRMRYTPYTLNDYNNIKSQKYYRLGGLGPSTIGTKDWVKKKEFSDKQKLYGQQIAVRNVSRLLLLAPLQSKETSRSIFQSRKKNAFAGSRFIINTYAKKLYD</sequence>
<dbReference type="EMBL" id="MPUH01000023">
    <property type="protein sequence ID" value="OMJ94655.1"/>
    <property type="molecule type" value="Genomic_DNA"/>
</dbReference>
<dbReference type="Proteomes" id="UP000187209">
    <property type="component" value="Unassembled WGS sequence"/>
</dbReference>
<organism evidence="1 2">
    <name type="scientific">Stentor coeruleus</name>
    <dbReference type="NCBI Taxonomy" id="5963"/>
    <lineage>
        <taxon>Eukaryota</taxon>
        <taxon>Sar</taxon>
        <taxon>Alveolata</taxon>
        <taxon>Ciliophora</taxon>
        <taxon>Postciliodesmatophora</taxon>
        <taxon>Heterotrichea</taxon>
        <taxon>Heterotrichida</taxon>
        <taxon>Stentoridae</taxon>
        <taxon>Stentor</taxon>
    </lineage>
</organism>
<accession>A0A1R2D087</accession>
<dbReference type="AlphaFoldDB" id="A0A1R2D087"/>
<protein>
    <submittedName>
        <fullName evidence="1">Uncharacterized protein</fullName>
    </submittedName>
</protein>
<proteinExistence type="predicted"/>
<comment type="caution">
    <text evidence="1">The sequence shown here is derived from an EMBL/GenBank/DDBJ whole genome shotgun (WGS) entry which is preliminary data.</text>
</comment>
<reference evidence="1 2" key="1">
    <citation type="submission" date="2016-11" db="EMBL/GenBank/DDBJ databases">
        <title>The macronuclear genome of Stentor coeruleus: a giant cell with tiny introns.</title>
        <authorList>
            <person name="Slabodnick M."/>
            <person name="Ruby J.G."/>
            <person name="Reiff S.B."/>
            <person name="Swart E.C."/>
            <person name="Gosai S."/>
            <person name="Prabakaran S."/>
            <person name="Witkowska E."/>
            <person name="Larue G.E."/>
            <person name="Fisher S."/>
            <person name="Freeman R.M."/>
            <person name="Gunawardena J."/>
            <person name="Chu W."/>
            <person name="Stover N.A."/>
            <person name="Gregory B.D."/>
            <person name="Nowacki M."/>
            <person name="Derisi J."/>
            <person name="Roy S.W."/>
            <person name="Marshall W.F."/>
            <person name="Sood P."/>
        </authorList>
    </citation>
    <scope>NUCLEOTIDE SEQUENCE [LARGE SCALE GENOMIC DNA]</scope>
    <source>
        <strain evidence="1">WM001</strain>
    </source>
</reference>
<gene>
    <name evidence="1" type="ORF">SteCoe_2153</name>
</gene>